<dbReference type="AlphaFoldDB" id="A0A2U1T3F2"/>
<dbReference type="PROSITE" id="PS51462">
    <property type="entry name" value="NUDIX"/>
    <property type="match status" value="1"/>
</dbReference>
<dbReference type="GO" id="GO:0016787">
    <property type="term" value="F:hydrolase activity"/>
    <property type="evidence" value="ECO:0007669"/>
    <property type="project" value="UniProtKB-KW"/>
</dbReference>
<dbReference type="SUPFAM" id="SSF55811">
    <property type="entry name" value="Nudix"/>
    <property type="match status" value="1"/>
</dbReference>
<keyword evidence="2" id="KW-0378">Hydrolase</keyword>
<organism evidence="2 3">
    <name type="scientific">Homoserinimonas hongtaonis</name>
    <dbReference type="NCBI Taxonomy" id="2079791"/>
    <lineage>
        <taxon>Bacteria</taxon>
        <taxon>Bacillati</taxon>
        <taxon>Actinomycetota</taxon>
        <taxon>Actinomycetes</taxon>
        <taxon>Micrococcales</taxon>
        <taxon>Microbacteriaceae</taxon>
        <taxon>Homoserinimonas</taxon>
    </lineage>
</organism>
<sequence>MGDEISLAISTVIFALRPDPDGGSPTLWIPLVRRIREPFLGRWALPGGPLLADESLSGAAARNLKTTTGLEPRYLEQLYAFGEPDRSPGARVVSIVYWALVHAGEADRVAEGDNVRWFIADEVPDLAFDHSTIVEYALWRLRTKMEHSRIAHALLGDTFTLAQLREVHEAVLRTKLDPANFRRQIEASGSVVATDQVLTGGRHRPPRLYRYNDAVSLVDSSPLDDAASSPSLS</sequence>
<protein>
    <submittedName>
        <fullName evidence="2">NUDIX hydrolase</fullName>
    </submittedName>
</protein>
<dbReference type="RefSeq" id="WP_108998106.1">
    <property type="nucleotide sequence ID" value="NZ_QEEX01000001.1"/>
</dbReference>
<dbReference type="Pfam" id="PF00293">
    <property type="entry name" value="NUDIX"/>
    <property type="match status" value="1"/>
</dbReference>
<accession>A0A2U1T3F2</accession>
<dbReference type="Pfam" id="PF21906">
    <property type="entry name" value="WHD_NrtR"/>
    <property type="match status" value="1"/>
</dbReference>
<gene>
    <name evidence="2" type="ORF">DF220_02605</name>
</gene>
<dbReference type="InterPro" id="IPR036390">
    <property type="entry name" value="WH_DNA-bd_sf"/>
</dbReference>
<dbReference type="Gene3D" id="1.10.10.10">
    <property type="entry name" value="Winged helix-like DNA-binding domain superfamily/Winged helix DNA-binding domain"/>
    <property type="match status" value="1"/>
</dbReference>
<dbReference type="Gene3D" id="3.90.79.10">
    <property type="entry name" value="Nucleoside Triphosphate Pyrophosphohydrolase"/>
    <property type="match status" value="1"/>
</dbReference>
<dbReference type="InterPro" id="IPR054105">
    <property type="entry name" value="WHD_NrtR"/>
</dbReference>
<dbReference type="EMBL" id="QEEX01000001">
    <property type="protein sequence ID" value="PWB98399.1"/>
    <property type="molecule type" value="Genomic_DNA"/>
</dbReference>
<evidence type="ECO:0000259" key="1">
    <source>
        <dbReference type="PROSITE" id="PS51462"/>
    </source>
</evidence>
<dbReference type="InterPro" id="IPR036388">
    <property type="entry name" value="WH-like_DNA-bd_sf"/>
</dbReference>
<dbReference type="Proteomes" id="UP000244978">
    <property type="component" value="Unassembled WGS sequence"/>
</dbReference>
<name>A0A2U1T3F2_9MICO</name>
<reference evidence="3" key="1">
    <citation type="submission" date="2018-04" db="EMBL/GenBank/DDBJ databases">
        <authorList>
            <person name="Liu S."/>
            <person name="Wang Z."/>
            <person name="Li J."/>
        </authorList>
    </citation>
    <scope>NUCLEOTIDE SEQUENCE [LARGE SCALE GENOMIC DNA]</scope>
    <source>
        <strain evidence="3">S1194</strain>
    </source>
</reference>
<dbReference type="SUPFAM" id="SSF46785">
    <property type="entry name" value="Winged helix' DNA-binding domain"/>
    <property type="match status" value="1"/>
</dbReference>
<dbReference type="PANTHER" id="PTHR43736:SF4">
    <property type="entry name" value="SLR1690 PROTEIN"/>
    <property type="match status" value="1"/>
</dbReference>
<proteinExistence type="predicted"/>
<comment type="caution">
    <text evidence="2">The sequence shown here is derived from an EMBL/GenBank/DDBJ whole genome shotgun (WGS) entry which is preliminary data.</text>
</comment>
<dbReference type="CDD" id="cd18873">
    <property type="entry name" value="NUDIX_NadM_like"/>
    <property type="match status" value="1"/>
</dbReference>
<dbReference type="PANTHER" id="PTHR43736">
    <property type="entry name" value="ADP-RIBOSE PYROPHOSPHATASE"/>
    <property type="match status" value="1"/>
</dbReference>
<dbReference type="InterPro" id="IPR000086">
    <property type="entry name" value="NUDIX_hydrolase_dom"/>
</dbReference>
<keyword evidence="3" id="KW-1185">Reference proteome</keyword>
<feature type="domain" description="Nudix hydrolase" evidence="1">
    <location>
        <begin position="6"/>
        <end position="142"/>
    </location>
</feature>
<evidence type="ECO:0000313" key="3">
    <source>
        <dbReference type="Proteomes" id="UP000244978"/>
    </source>
</evidence>
<evidence type="ECO:0000313" key="2">
    <source>
        <dbReference type="EMBL" id="PWB98399.1"/>
    </source>
</evidence>
<dbReference type="InterPro" id="IPR015797">
    <property type="entry name" value="NUDIX_hydrolase-like_dom_sf"/>
</dbReference>